<comment type="caution">
    <text evidence="1">The sequence shown here is derived from an EMBL/GenBank/DDBJ whole genome shotgun (WGS) entry which is preliminary data.</text>
</comment>
<name>A0A5J9TJM1_9POAL</name>
<sequence length="179" mass="21158">MFASRATTAAIRAGAKVDKHLMDLTFCVSDFWRPSKYQKELDLEAVTKTFKSDFWPWGKYDVTQCKSILVPMHHFGSYSLFVINRSERTVYMFDPNPVPVWSQEQNFKRYALLLEFIYQNYNKAMTTMYGWVTQNFNYWTTLEMDKFMINRDRIDPASSSFKLRFQVLRDSSPLICGTL</sequence>
<feature type="non-terminal residue" evidence="1">
    <location>
        <position position="1"/>
    </location>
</feature>
<dbReference type="AlphaFoldDB" id="A0A5J9TJM1"/>
<organism evidence="1 2">
    <name type="scientific">Eragrostis curvula</name>
    <name type="common">weeping love grass</name>
    <dbReference type="NCBI Taxonomy" id="38414"/>
    <lineage>
        <taxon>Eukaryota</taxon>
        <taxon>Viridiplantae</taxon>
        <taxon>Streptophyta</taxon>
        <taxon>Embryophyta</taxon>
        <taxon>Tracheophyta</taxon>
        <taxon>Spermatophyta</taxon>
        <taxon>Magnoliopsida</taxon>
        <taxon>Liliopsida</taxon>
        <taxon>Poales</taxon>
        <taxon>Poaceae</taxon>
        <taxon>PACMAD clade</taxon>
        <taxon>Chloridoideae</taxon>
        <taxon>Eragrostideae</taxon>
        <taxon>Eragrostidinae</taxon>
        <taxon>Eragrostis</taxon>
    </lineage>
</organism>
<proteinExistence type="predicted"/>
<protein>
    <recommendedName>
        <fullName evidence="3">Ubiquitin-like protease family profile domain-containing protein</fullName>
    </recommendedName>
</protein>
<reference evidence="1 2" key="1">
    <citation type="journal article" date="2019" name="Sci. Rep.">
        <title>A high-quality genome of Eragrostis curvula grass provides insights into Poaceae evolution and supports new strategies to enhance forage quality.</title>
        <authorList>
            <person name="Carballo J."/>
            <person name="Santos B.A.C.M."/>
            <person name="Zappacosta D."/>
            <person name="Garbus I."/>
            <person name="Selva J.P."/>
            <person name="Gallo C.A."/>
            <person name="Diaz A."/>
            <person name="Albertini E."/>
            <person name="Caccamo M."/>
            <person name="Echenique V."/>
        </authorList>
    </citation>
    <scope>NUCLEOTIDE SEQUENCE [LARGE SCALE GENOMIC DNA]</scope>
    <source>
        <strain evidence="2">cv. Victoria</strain>
        <tissue evidence="1">Leaf</tissue>
    </source>
</reference>
<keyword evidence="2" id="KW-1185">Reference proteome</keyword>
<dbReference type="Gramene" id="TVU11613">
    <property type="protein sequence ID" value="TVU11613"/>
    <property type="gene ID" value="EJB05_45207"/>
</dbReference>
<evidence type="ECO:0008006" key="3">
    <source>
        <dbReference type="Google" id="ProtNLM"/>
    </source>
</evidence>
<evidence type="ECO:0000313" key="2">
    <source>
        <dbReference type="Proteomes" id="UP000324897"/>
    </source>
</evidence>
<accession>A0A5J9TJM1</accession>
<dbReference type="EMBL" id="RWGY01000039">
    <property type="protein sequence ID" value="TVU11613.1"/>
    <property type="molecule type" value="Genomic_DNA"/>
</dbReference>
<gene>
    <name evidence="1" type="ORF">EJB05_45207</name>
</gene>
<evidence type="ECO:0000313" key="1">
    <source>
        <dbReference type="EMBL" id="TVU11613.1"/>
    </source>
</evidence>
<dbReference type="Proteomes" id="UP000324897">
    <property type="component" value="Chromosome 3"/>
</dbReference>